<reference evidence="1 2" key="1">
    <citation type="journal article" date="2017" name="Int. J. Syst. Evol. Microbiol.">
        <title>Mycobacterium talmoniae sp. nov., a slowly growing mycobacterium isolated from human respiratory samples.</title>
        <authorList>
            <person name="Davidson R.M."/>
            <person name="DeGroote M.A."/>
            <person name="Marola J.L."/>
            <person name="Buss S."/>
            <person name="Jones V."/>
            <person name="McNeil M.R."/>
            <person name="Freifeld A.G."/>
            <person name="Elaine Epperson L."/>
            <person name="Hasan N.A."/>
            <person name="Jackson M."/>
            <person name="Iwen P.C."/>
            <person name="Salfinger M."/>
            <person name="Strong M."/>
        </authorList>
    </citation>
    <scope>NUCLEOTIDE SEQUENCE [LARGE SCALE GENOMIC DNA]</scope>
    <source>
        <strain evidence="1 2">ATCC BAA-2683</strain>
    </source>
</reference>
<proteinExistence type="predicted"/>
<protein>
    <submittedName>
        <fullName evidence="1">Uncharacterized protein</fullName>
    </submittedName>
</protein>
<comment type="caution">
    <text evidence="1">The sequence shown here is derived from an EMBL/GenBank/DDBJ whole genome shotgun (WGS) entry which is preliminary data.</text>
</comment>
<evidence type="ECO:0000313" key="2">
    <source>
        <dbReference type="Proteomes" id="UP000238296"/>
    </source>
</evidence>
<sequence>MWSRNSSVTATTSCVLPIVAWVVPASCCINPCIRRIAAMVSVSSSACVTMSSMRSFSNFMFCRCAAFCMLS</sequence>
<dbReference type="AlphaFoldDB" id="A0A2S8BDQ6"/>
<name>A0A2S8BDQ6_9MYCO</name>
<dbReference type="EMBL" id="PPEA01000716">
    <property type="protein sequence ID" value="PQM44775.1"/>
    <property type="molecule type" value="Genomic_DNA"/>
</dbReference>
<evidence type="ECO:0000313" key="1">
    <source>
        <dbReference type="EMBL" id="PQM44775.1"/>
    </source>
</evidence>
<gene>
    <name evidence="1" type="ORF">C1Y40_05068</name>
</gene>
<dbReference type="Proteomes" id="UP000238296">
    <property type="component" value="Unassembled WGS sequence"/>
</dbReference>
<organism evidence="1 2">
    <name type="scientific">Mycobacterium talmoniae</name>
    <dbReference type="NCBI Taxonomy" id="1858794"/>
    <lineage>
        <taxon>Bacteria</taxon>
        <taxon>Bacillati</taxon>
        <taxon>Actinomycetota</taxon>
        <taxon>Actinomycetes</taxon>
        <taxon>Mycobacteriales</taxon>
        <taxon>Mycobacteriaceae</taxon>
        <taxon>Mycobacterium</taxon>
    </lineage>
</organism>
<accession>A0A2S8BDQ6</accession>